<dbReference type="SUPFAM" id="SSF48334">
    <property type="entry name" value="DNA repair protein MutS, domain III"/>
    <property type="match status" value="1"/>
</dbReference>
<protein>
    <recommendedName>
        <fullName evidence="1">DNA mismatch repair protein MutS core domain-containing protein</fullName>
    </recommendedName>
</protein>
<dbReference type="InterPro" id="IPR007696">
    <property type="entry name" value="DNA_mismatch_repair_MutS_core"/>
</dbReference>
<proteinExistence type="predicted"/>
<dbReference type="Gene3D" id="1.10.1420.10">
    <property type="match status" value="1"/>
</dbReference>
<dbReference type="GO" id="GO:0006298">
    <property type="term" value="P:mismatch repair"/>
    <property type="evidence" value="ECO:0007669"/>
    <property type="project" value="InterPro"/>
</dbReference>
<evidence type="ECO:0000313" key="3">
    <source>
        <dbReference type="Proteomes" id="UP000681967"/>
    </source>
</evidence>
<evidence type="ECO:0000259" key="1">
    <source>
        <dbReference type="Pfam" id="PF05192"/>
    </source>
</evidence>
<evidence type="ECO:0000313" key="2">
    <source>
        <dbReference type="EMBL" id="CAF4368228.1"/>
    </source>
</evidence>
<dbReference type="GO" id="GO:0030983">
    <property type="term" value="F:mismatched DNA binding"/>
    <property type="evidence" value="ECO:0007669"/>
    <property type="project" value="InterPro"/>
</dbReference>
<organism evidence="2 3">
    <name type="scientific">Rotaria magnacalcarata</name>
    <dbReference type="NCBI Taxonomy" id="392030"/>
    <lineage>
        <taxon>Eukaryota</taxon>
        <taxon>Metazoa</taxon>
        <taxon>Spiralia</taxon>
        <taxon>Gnathifera</taxon>
        <taxon>Rotifera</taxon>
        <taxon>Eurotatoria</taxon>
        <taxon>Bdelloidea</taxon>
        <taxon>Philodinida</taxon>
        <taxon>Philodinidae</taxon>
        <taxon>Rotaria</taxon>
    </lineage>
</organism>
<feature type="domain" description="DNA mismatch repair protein MutS core" evidence="1">
    <location>
        <begin position="6"/>
        <end position="41"/>
    </location>
</feature>
<name>A0A8S2V2T0_9BILA</name>
<dbReference type="AlphaFoldDB" id="A0A8S2V2T0"/>
<dbReference type="Proteomes" id="UP000681967">
    <property type="component" value="Unassembled WGS sequence"/>
</dbReference>
<dbReference type="GO" id="GO:0005524">
    <property type="term" value="F:ATP binding"/>
    <property type="evidence" value="ECO:0007669"/>
    <property type="project" value="InterPro"/>
</dbReference>
<feature type="non-terminal residue" evidence="2">
    <location>
        <position position="1"/>
    </location>
</feature>
<dbReference type="EMBL" id="CAJOBH010048686">
    <property type="protein sequence ID" value="CAF4368228.1"/>
    <property type="molecule type" value="Genomic_DNA"/>
</dbReference>
<accession>A0A8S2V2T0</accession>
<dbReference type="InterPro" id="IPR036187">
    <property type="entry name" value="DNA_mismatch_repair_MutS_sf"/>
</dbReference>
<sequence>MLSANSKSSSLYGLLNNCRTAQGQRLLMQWLKQPLTDAAKI</sequence>
<reference evidence="2" key="1">
    <citation type="submission" date="2021-02" db="EMBL/GenBank/DDBJ databases">
        <authorList>
            <person name="Nowell W R."/>
        </authorList>
    </citation>
    <scope>NUCLEOTIDE SEQUENCE</scope>
</reference>
<gene>
    <name evidence="2" type="ORF">BYL167_LOCUS30204</name>
</gene>
<dbReference type="Pfam" id="PF05192">
    <property type="entry name" value="MutS_III"/>
    <property type="match status" value="1"/>
</dbReference>
<comment type="caution">
    <text evidence="2">The sequence shown here is derived from an EMBL/GenBank/DDBJ whole genome shotgun (WGS) entry which is preliminary data.</text>
</comment>